<evidence type="ECO:0000313" key="3">
    <source>
        <dbReference type="EMBL" id="KAK4040235.1"/>
    </source>
</evidence>
<feature type="compositionally biased region" description="Acidic residues" evidence="1">
    <location>
        <begin position="180"/>
        <end position="192"/>
    </location>
</feature>
<comment type="caution">
    <text evidence="3">The sequence shown here is derived from an EMBL/GenBank/DDBJ whole genome shotgun (WGS) entry which is preliminary data.</text>
</comment>
<dbReference type="AlphaFoldDB" id="A0AAN6SS25"/>
<accession>A0AAN6SS25</accession>
<feature type="chain" id="PRO_5042820388" evidence="2">
    <location>
        <begin position="21"/>
        <end position="233"/>
    </location>
</feature>
<dbReference type="EMBL" id="MU854381">
    <property type="protein sequence ID" value="KAK4040235.1"/>
    <property type="molecule type" value="Genomic_DNA"/>
</dbReference>
<reference evidence="4" key="1">
    <citation type="journal article" date="2023" name="Mol. Phylogenet. Evol.">
        <title>Genome-scale phylogeny and comparative genomics of the fungal order Sordariales.</title>
        <authorList>
            <person name="Hensen N."/>
            <person name="Bonometti L."/>
            <person name="Westerberg I."/>
            <person name="Brannstrom I.O."/>
            <person name="Guillou S."/>
            <person name="Cros-Aarteil S."/>
            <person name="Calhoun S."/>
            <person name="Haridas S."/>
            <person name="Kuo A."/>
            <person name="Mondo S."/>
            <person name="Pangilinan J."/>
            <person name="Riley R."/>
            <person name="LaButti K."/>
            <person name="Andreopoulos B."/>
            <person name="Lipzen A."/>
            <person name="Chen C."/>
            <person name="Yan M."/>
            <person name="Daum C."/>
            <person name="Ng V."/>
            <person name="Clum A."/>
            <person name="Steindorff A."/>
            <person name="Ohm R.A."/>
            <person name="Martin F."/>
            <person name="Silar P."/>
            <person name="Natvig D.O."/>
            <person name="Lalanne C."/>
            <person name="Gautier V."/>
            <person name="Ament-Velasquez S.L."/>
            <person name="Kruys A."/>
            <person name="Hutchinson M.I."/>
            <person name="Powell A.J."/>
            <person name="Barry K."/>
            <person name="Miller A.N."/>
            <person name="Grigoriev I.V."/>
            <person name="Debuchy R."/>
            <person name="Gladieux P."/>
            <person name="Hiltunen Thoren M."/>
            <person name="Johannesson H."/>
        </authorList>
    </citation>
    <scope>NUCLEOTIDE SEQUENCE [LARGE SCALE GENOMIC DNA]</scope>
    <source>
        <strain evidence="4">CBS 284.82</strain>
    </source>
</reference>
<protein>
    <submittedName>
        <fullName evidence="3">Uncharacterized protein</fullName>
    </submittedName>
</protein>
<dbReference type="PANTHER" id="PTHR38049:SF1">
    <property type="entry name" value="PROTEIN KINASE DOMAIN-CONTAINING PROTEIN"/>
    <property type="match status" value="1"/>
</dbReference>
<evidence type="ECO:0000313" key="4">
    <source>
        <dbReference type="Proteomes" id="UP001303115"/>
    </source>
</evidence>
<feature type="signal peptide" evidence="2">
    <location>
        <begin position="1"/>
        <end position="20"/>
    </location>
</feature>
<gene>
    <name evidence="3" type="ORF">C8A01DRAFT_35749</name>
</gene>
<evidence type="ECO:0000256" key="2">
    <source>
        <dbReference type="SAM" id="SignalP"/>
    </source>
</evidence>
<sequence length="233" mass="25981">MPIGLLVIAGIPTTIGVCEALSAQKKANAAAKEKAKFHLTATVSLDGQGPVECWCILKDGNLWIDHPAFPMPGHKFTGYYFTYPSEAQQLGLVSTIADDPPMLNWLFVDKDTNMIRHGGRQDTLGGHTVGPWHWSDDEQWLTLEGDSSRFVAVQLDNKKWAVAWNRDSSFSKGGGPGETSETEPETDQESEATEGRDRQGTRPPRPRKWMRITGLHRKMQLGMESRYVKKSNE</sequence>
<feature type="compositionally biased region" description="Basic residues" evidence="1">
    <location>
        <begin position="204"/>
        <end position="215"/>
    </location>
</feature>
<keyword evidence="4" id="KW-1185">Reference proteome</keyword>
<name>A0AAN6SS25_9PEZI</name>
<dbReference type="Proteomes" id="UP001303115">
    <property type="component" value="Unassembled WGS sequence"/>
</dbReference>
<proteinExistence type="predicted"/>
<organism evidence="3 4">
    <name type="scientific">Parachaetomium inaequale</name>
    <dbReference type="NCBI Taxonomy" id="2588326"/>
    <lineage>
        <taxon>Eukaryota</taxon>
        <taxon>Fungi</taxon>
        <taxon>Dikarya</taxon>
        <taxon>Ascomycota</taxon>
        <taxon>Pezizomycotina</taxon>
        <taxon>Sordariomycetes</taxon>
        <taxon>Sordariomycetidae</taxon>
        <taxon>Sordariales</taxon>
        <taxon>Chaetomiaceae</taxon>
        <taxon>Parachaetomium</taxon>
    </lineage>
</organism>
<dbReference type="PANTHER" id="PTHR38049">
    <property type="entry name" value="RICIN B LECTIN DOMAIN-CONTAINING PROTEIN"/>
    <property type="match status" value="1"/>
</dbReference>
<keyword evidence="2" id="KW-0732">Signal</keyword>
<feature type="region of interest" description="Disordered" evidence="1">
    <location>
        <begin position="167"/>
        <end position="215"/>
    </location>
</feature>
<evidence type="ECO:0000256" key="1">
    <source>
        <dbReference type="SAM" id="MobiDB-lite"/>
    </source>
</evidence>